<protein>
    <submittedName>
        <fullName evidence="1">Uncharacterized protein</fullName>
    </submittedName>
</protein>
<reference evidence="1 2" key="1">
    <citation type="submission" date="2024-02" db="EMBL/GenBank/DDBJ databases">
        <title>Rhodopirellula caenicola NBRC 110016.</title>
        <authorList>
            <person name="Ichikawa N."/>
            <person name="Katano-Makiyama Y."/>
            <person name="Hidaka K."/>
        </authorList>
    </citation>
    <scope>NUCLEOTIDE SEQUENCE [LARGE SCALE GENOMIC DNA]</scope>
    <source>
        <strain evidence="1 2">NBRC 110016</strain>
    </source>
</reference>
<sequence>MKTIASQWLDSSDEVTWLVCEQGNRWADAARRFSPEGLQEPWVSQVTSCEPSEVLRQIARHPLAKTSSHRRIPVVVLWELTPGGIAKMLLVVTQVKAAFPDVIQMAGITGIPNSMHPAISELGASLLLTAPESLQNVARQINRRAFAASPPDAASTITPAASAVAAPSSTITPSP</sequence>
<name>A0ABP9VVV2_9BACT</name>
<keyword evidence="2" id="KW-1185">Reference proteome</keyword>
<dbReference type="Proteomes" id="UP001416858">
    <property type="component" value="Unassembled WGS sequence"/>
</dbReference>
<dbReference type="RefSeq" id="WP_345686210.1">
    <property type="nucleotide sequence ID" value="NZ_BAABRO010000013.1"/>
</dbReference>
<dbReference type="EMBL" id="BAABRO010000013">
    <property type="protein sequence ID" value="GAA5509279.1"/>
    <property type="molecule type" value="Genomic_DNA"/>
</dbReference>
<gene>
    <name evidence="1" type="ORF">Rcae01_04778</name>
</gene>
<proteinExistence type="predicted"/>
<evidence type="ECO:0000313" key="1">
    <source>
        <dbReference type="EMBL" id="GAA5509279.1"/>
    </source>
</evidence>
<comment type="caution">
    <text evidence="1">The sequence shown here is derived from an EMBL/GenBank/DDBJ whole genome shotgun (WGS) entry which is preliminary data.</text>
</comment>
<accession>A0ABP9VVV2</accession>
<organism evidence="1 2">
    <name type="scientific">Novipirellula caenicola</name>
    <dbReference type="NCBI Taxonomy" id="1536901"/>
    <lineage>
        <taxon>Bacteria</taxon>
        <taxon>Pseudomonadati</taxon>
        <taxon>Planctomycetota</taxon>
        <taxon>Planctomycetia</taxon>
        <taxon>Pirellulales</taxon>
        <taxon>Pirellulaceae</taxon>
        <taxon>Novipirellula</taxon>
    </lineage>
</organism>
<evidence type="ECO:0000313" key="2">
    <source>
        <dbReference type="Proteomes" id="UP001416858"/>
    </source>
</evidence>